<evidence type="ECO:0000313" key="7">
    <source>
        <dbReference type="Proteomes" id="UP000286482"/>
    </source>
</evidence>
<organism evidence="6 7">
    <name type="scientific">Alginatibacterium sediminis</name>
    <dbReference type="NCBI Taxonomy" id="2164068"/>
    <lineage>
        <taxon>Bacteria</taxon>
        <taxon>Pseudomonadati</taxon>
        <taxon>Pseudomonadota</taxon>
        <taxon>Gammaproteobacteria</taxon>
        <taxon>Alteromonadales</taxon>
        <taxon>Alteromonadaceae</taxon>
        <taxon>Alginatibacterium</taxon>
    </lineage>
</organism>
<dbReference type="Pfam" id="PF03466">
    <property type="entry name" value="LysR_substrate"/>
    <property type="match status" value="1"/>
</dbReference>
<name>A0A420E9J2_9ALTE</name>
<dbReference type="InterPro" id="IPR005119">
    <property type="entry name" value="LysR_subst-bd"/>
</dbReference>
<keyword evidence="3" id="KW-0238">DNA-binding</keyword>
<comment type="similarity">
    <text evidence="1">Belongs to the LysR transcriptional regulatory family.</text>
</comment>
<keyword evidence="4" id="KW-0804">Transcription</keyword>
<dbReference type="Gene3D" id="1.10.10.10">
    <property type="entry name" value="Winged helix-like DNA-binding domain superfamily/Winged helix DNA-binding domain"/>
    <property type="match status" value="1"/>
</dbReference>
<evidence type="ECO:0000256" key="1">
    <source>
        <dbReference type="ARBA" id="ARBA00009437"/>
    </source>
</evidence>
<dbReference type="FunFam" id="1.10.10.10:FF:000001">
    <property type="entry name" value="LysR family transcriptional regulator"/>
    <property type="match status" value="1"/>
</dbReference>
<dbReference type="SUPFAM" id="SSF46785">
    <property type="entry name" value="Winged helix' DNA-binding domain"/>
    <property type="match status" value="1"/>
</dbReference>
<dbReference type="SUPFAM" id="SSF53850">
    <property type="entry name" value="Periplasmic binding protein-like II"/>
    <property type="match status" value="1"/>
</dbReference>
<dbReference type="GO" id="GO:0000976">
    <property type="term" value="F:transcription cis-regulatory region binding"/>
    <property type="evidence" value="ECO:0007669"/>
    <property type="project" value="TreeGrafter"/>
</dbReference>
<keyword evidence="7" id="KW-1185">Reference proteome</keyword>
<evidence type="ECO:0000256" key="2">
    <source>
        <dbReference type="ARBA" id="ARBA00023015"/>
    </source>
</evidence>
<evidence type="ECO:0000313" key="6">
    <source>
        <dbReference type="EMBL" id="RKF15772.1"/>
    </source>
</evidence>
<accession>A0A420E9J2</accession>
<dbReference type="InterPro" id="IPR036390">
    <property type="entry name" value="WH_DNA-bd_sf"/>
</dbReference>
<dbReference type="Pfam" id="PF00126">
    <property type="entry name" value="HTH_1"/>
    <property type="match status" value="1"/>
</dbReference>
<dbReference type="PANTHER" id="PTHR30126">
    <property type="entry name" value="HTH-TYPE TRANSCRIPTIONAL REGULATOR"/>
    <property type="match status" value="1"/>
</dbReference>
<evidence type="ECO:0000256" key="4">
    <source>
        <dbReference type="ARBA" id="ARBA00023163"/>
    </source>
</evidence>
<dbReference type="OrthoDB" id="3252676at2"/>
<evidence type="ECO:0000259" key="5">
    <source>
        <dbReference type="PROSITE" id="PS50931"/>
    </source>
</evidence>
<comment type="caution">
    <text evidence="6">The sequence shown here is derived from an EMBL/GenBank/DDBJ whole genome shotgun (WGS) entry which is preliminary data.</text>
</comment>
<dbReference type="InterPro" id="IPR000847">
    <property type="entry name" value="LysR_HTH_N"/>
</dbReference>
<dbReference type="PANTHER" id="PTHR30126:SF91">
    <property type="entry name" value="LYSR FAMILY TRANSCRIPTIONAL REGULATOR"/>
    <property type="match status" value="1"/>
</dbReference>
<dbReference type="InterPro" id="IPR036388">
    <property type="entry name" value="WH-like_DNA-bd_sf"/>
</dbReference>
<dbReference type="Gene3D" id="3.40.190.290">
    <property type="match status" value="1"/>
</dbReference>
<proteinExistence type="inferred from homology"/>
<protein>
    <submittedName>
        <fullName evidence="6">LysR family transcriptional regulator</fullName>
    </submittedName>
</protein>
<dbReference type="GO" id="GO:0003700">
    <property type="term" value="F:DNA-binding transcription factor activity"/>
    <property type="evidence" value="ECO:0007669"/>
    <property type="project" value="InterPro"/>
</dbReference>
<dbReference type="AlphaFoldDB" id="A0A420E9J2"/>
<evidence type="ECO:0000256" key="3">
    <source>
        <dbReference type="ARBA" id="ARBA00023125"/>
    </source>
</evidence>
<dbReference type="EMBL" id="RAQO01000008">
    <property type="protein sequence ID" value="RKF15772.1"/>
    <property type="molecule type" value="Genomic_DNA"/>
</dbReference>
<gene>
    <name evidence="6" type="ORF">DBZ36_15460</name>
</gene>
<dbReference type="CDD" id="cd05466">
    <property type="entry name" value="PBP2_LTTR_substrate"/>
    <property type="match status" value="1"/>
</dbReference>
<feature type="domain" description="HTH lysR-type" evidence="5">
    <location>
        <begin position="2"/>
        <end position="59"/>
    </location>
</feature>
<dbReference type="Proteomes" id="UP000286482">
    <property type="component" value="Unassembled WGS sequence"/>
</dbReference>
<keyword evidence="2" id="KW-0805">Transcription regulation</keyword>
<dbReference type="RefSeq" id="WP_120355858.1">
    <property type="nucleotide sequence ID" value="NZ_RAQO01000008.1"/>
</dbReference>
<sequence length="290" mass="32692">MLNLEQLNAFASAVEQGSFSAAARHLGKSQSSVSIAISNIELDLNVLLFNRDTKYPTLTEQGQRLYEQSKTLLRQADRIENYAKSVVDQVEDSIYIGMDTMVPLSIIETVLEKMAQQFPFTQVHLRKYSCDDLTQAIVDDQIQLAINLPMHAVPEHLDFFTFGDIEWAFTCSPDSVFADMDVVDTQTLISQRQIVCSSMMQNPTLKSIGKLSQELWYAFDLDDVIRLVEQGLGWAYVPKILLTEKQSLGSLIDFKPEFSQAKMTTVVDVSWLSNQPQGPAVKFILDSLKH</sequence>
<reference evidence="6 7" key="1">
    <citation type="submission" date="2018-09" db="EMBL/GenBank/DDBJ databases">
        <authorList>
            <person name="Wang Z."/>
        </authorList>
    </citation>
    <scope>NUCLEOTIDE SEQUENCE [LARGE SCALE GENOMIC DNA]</scope>
    <source>
        <strain evidence="6 7">ALS 81</strain>
    </source>
</reference>
<dbReference type="PROSITE" id="PS50931">
    <property type="entry name" value="HTH_LYSR"/>
    <property type="match status" value="1"/>
</dbReference>